<evidence type="ECO:0000256" key="1">
    <source>
        <dbReference type="PROSITE-ProRule" id="PRU00042"/>
    </source>
</evidence>
<keyword evidence="1" id="KW-0479">Metal-binding</keyword>
<dbReference type="PANTHER" id="PTHR46326">
    <property type="entry name" value="ZINC FINGER PROTEIN ZAT1-RELATED"/>
    <property type="match status" value="1"/>
</dbReference>
<dbReference type="InterPro" id="IPR044303">
    <property type="entry name" value="ZAT1/4/9"/>
</dbReference>
<dbReference type="PROSITE" id="PS00028">
    <property type="entry name" value="ZINC_FINGER_C2H2_1"/>
    <property type="match status" value="3"/>
</dbReference>
<dbReference type="InterPro" id="IPR036236">
    <property type="entry name" value="Znf_C2H2_sf"/>
</dbReference>
<proteinExistence type="predicted"/>
<keyword evidence="1" id="KW-0863">Zinc-finger</keyword>
<keyword evidence="5" id="KW-1185">Reference proteome</keyword>
<protein>
    <submittedName>
        <fullName evidence="4">Zinc finger protein ZAT9</fullName>
    </submittedName>
</protein>
<evidence type="ECO:0000313" key="5">
    <source>
        <dbReference type="Proteomes" id="UP001412067"/>
    </source>
</evidence>
<dbReference type="SMART" id="SM00355">
    <property type="entry name" value="ZnF_C2H2"/>
    <property type="match status" value="3"/>
</dbReference>
<dbReference type="PROSITE" id="PS50157">
    <property type="entry name" value="ZINC_FINGER_C2H2_2"/>
    <property type="match status" value="3"/>
</dbReference>
<dbReference type="EMBL" id="JBBWWR010000018">
    <property type="protein sequence ID" value="KAK8943686.1"/>
    <property type="molecule type" value="Genomic_DNA"/>
</dbReference>
<dbReference type="Pfam" id="PF13912">
    <property type="entry name" value="zf-C2H2_6"/>
    <property type="match status" value="3"/>
</dbReference>
<evidence type="ECO:0000313" key="4">
    <source>
        <dbReference type="EMBL" id="KAK8943686.1"/>
    </source>
</evidence>
<feature type="region of interest" description="Disordered" evidence="2">
    <location>
        <begin position="67"/>
        <end position="94"/>
    </location>
</feature>
<organism evidence="4 5">
    <name type="scientific">Platanthera guangdongensis</name>
    <dbReference type="NCBI Taxonomy" id="2320717"/>
    <lineage>
        <taxon>Eukaryota</taxon>
        <taxon>Viridiplantae</taxon>
        <taxon>Streptophyta</taxon>
        <taxon>Embryophyta</taxon>
        <taxon>Tracheophyta</taxon>
        <taxon>Spermatophyta</taxon>
        <taxon>Magnoliopsida</taxon>
        <taxon>Liliopsida</taxon>
        <taxon>Asparagales</taxon>
        <taxon>Orchidaceae</taxon>
        <taxon>Orchidoideae</taxon>
        <taxon>Orchideae</taxon>
        <taxon>Orchidinae</taxon>
        <taxon>Platanthera</taxon>
    </lineage>
</organism>
<feature type="domain" description="C2H2-type" evidence="3">
    <location>
        <begin position="249"/>
        <end position="276"/>
    </location>
</feature>
<name>A0ABR2LKK9_9ASPA</name>
<reference evidence="4 5" key="1">
    <citation type="journal article" date="2022" name="Nat. Plants">
        <title>Genomes of leafy and leafless Platanthera orchids illuminate the evolution of mycoheterotrophy.</title>
        <authorList>
            <person name="Li M.H."/>
            <person name="Liu K.W."/>
            <person name="Li Z."/>
            <person name="Lu H.C."/>
            <person name="Ye Q.L."/>
            <person name="Zhang D."/>
            <person name="Wang J.Y."/>
            <person name="Li Y.F."/>
            <person name="Zhong Z.M."/>
            <person name="Liu X."/>
            <person name="Yu X."/>
            <person name="Liu D.K."/>
            <person name="Tu X.D."/>
            <person name="Liu B."/>
            <person name="Hao Y."/>
            <person name="Liao X.Y."/>
            <person name="Jiang Y.T."/>
            <person name="Sun W.H."/>
            <person name="Chen J."/>
            <person name="Chen Y.Q."/>
            <person name="Ai Y."/>
            <person name="Zhai J.W."/>
            <person name="Wu S.S."/>
            <person name="Zhou Z."/>
            <person name="Hsiao Y.Y."/>
            <person name="Wu W.L."/>
            <person name="Chen Y.Y."/>
            <person name="Lin Y.F."/>
            <person name="Hsu J.L."/>
            <person name="Li C.Y."/>
            <person name="Wang Z.W."/>
            <person name="Zhao X."/>
            <person name="Zhong W.Y."/>
            <person name="Ma X.K."/>
            <person name="Ma L."/>
            <person name="Huang J."/>
            <person name="Chen G.Z."/>
            <person name="Huang M.Z."/>
            <person name="Huang L."/>
            <person name="Peng D.H."/>
            <person name="Luo Y.B."/>
            <person name="Zou S.Q."/>
            <person name="Chen S.P."/>
            <person name="Lan S."/>
            <person name="Tsai W.C."/>
            <person name="Van de Peer Y."/>
            <person name="Liu Z.J."/>
        </authorList>
    </citation>
    <scope>NUCLEOTIDE SEQUENCE [LARGE SCALE GENOMIC DNA]</scope>
    <source>
        <strain evidence="4">Lor288</strain>
    </source>
</reference>
<dbReference type="Proteomes" id="UP001412067">
    <property type="component" value="Unassembled WGS sequence"/>
</dbReference>
<dbReference type="PANTHER" id="PTHR46326:SF1">
    <property type="entry name" value="OS03G0425900 PROTEIN"/>
    <property type="match status" value="1"/>
</dbReference>
<gene>
    <name evidence="4" type="primary">ZAT9</name>
    <name evidence="4" type="ORF">KSP40_PGU005009</name>
</gene>
<feature type="region of interest" description="Disordered" evidence="2">
    <location>
        <begin position="264"/>
        <end position="289"/>
    </location>
</feature>
<evidence type="ECO:0000259" key="3">
    <source>
        <dbReference type="PROSITE" id="PS50157"/>
    </source>
</evidence>
<comment type="caution">
    <text evidence="4">The sequence shown here is derived from an EMBL/GenBank/DDBJ whole genome shotgun (WGS) entry which is preliminary data.</text>
</comment>
<dbReference type="Gene3D" id="3.30.160.60">
    <property type="entry name" value="Classic Zinc Finger"/>
    <property type="match status" value="1"/>
</dbReference>
<dbReference type="SUPFAM" id="SSF57667">
    <property type="entry name" value="beta-beta-alpha zinc fingers"/>
    <property type="match status" value="1"/>
</dbReference>
<dbReference type="InterPro" id="IPR013087">
    <property type="entry name" value="Znf_C2H2_type"/>
</dbReference>
<feature type="compositionally biased region" description="Acidic residues" evidence="2">
    <location>
        <begin position="76"/>
        <end position="88"/>
    </location>
</feature>
<feature type="domain" description="C2H2-type" evidence="3">
    <location>
        <begin position="202"/>
        <end position="229"/>
    </location>
</feature>
<sequence>METHSCKFCRRSFPSGRSLGGHMRSHVMMITSLHNGDSSQSGYGLRENPKKSWRFDEAGENISKPKLCEKKHCSEPEVEDEDEEEDSMEIQKEGEVRRRKSKLIETISASSFPLPSSPEYGALCLMMLSRASSPVSDSLDVLKRSKSDFFKIGLKKVEFFPSDSGFPLDGEDAESKKGMKRIKSSGDDFDSGIENLYKRSRYNCAICNKSFHSYQALGGHCASHKKNKQDTSSVSRPAEEPFSGKFRTHRCLICKKIFSSGQALGGHKKSHLMSDNAISSSSSSSPPPPSQLLKLLRLSGGIRRRNHSISIFLLRILEFVMGLNLMDAVLKSK</sequence>
<feature type="domain" description="C2H2-type" evidence="3">
    <location>
        <begin position="4"/>
        <end position="26"/>
    </location>
</feature>
<accession>A0ABR2LKK9</accession>
<keyword evidence="1" id="KW-0862">Zinc</keyword>
<evidence type="ECO:0000256" key="2">
    <source>
        <dbReference type="SAM" id="MobiDB-lite"/>
    </source>
</evidence>